<feature type="compositionally biased region" description="Polar residues" evidence="1">
    <location>
        <begin position="255"/>
        <end position="266"/>
    </location>
</feature>
<reference evidence="4" key="1">
    <citation type="journal article" date="2014" name="BMC Genomics">
        <title>Genome characteristics reveal the impact of lichenization on lichen-forming fungus Endocarpon pusillum Hedwig (Verrucariales, Ascomycota).</title>
        <authorList>
            <person name="Wang Y.-Y."/>
            <person name="Liu B."/>
            <person name="Zhang X.-Y."/>
            <person name="Zhou Q.-M."/>
            <person name="Zhang T."/>
            <person name="Li H."/>
            <person name="Yu Y.-F."/>
            <person name="Zhang X.-L."/>
            <person name="Hao X.-Y."/>
            <person name="Wang M."/>
            <person name="Wang L."/>
            <person name="Wei J.-C."/>
        </authorList>
    </citation>
    <scope>NUCLEOTIDE SEQUENCE [LARGE SCALE GENOMIC DNA]</scope>
    <source>
        <strain evidence="4">Z07020 / HMAS-L-300199</strain>
    </source>
</reference>
<dbReference type="InterPro" id="IPR051673">
    <property type="entry name" value="SSDNA_exonuclease_RecJ"/>
</dbReference>
<proteinExistence type="predicted"/>
<feature type="domain" description="DDH" evidence="2">
    <location>
        <begin position="56"/>
        <end position="194"/>
    </location>
</feature>
<dbReference type="Gene3D" id="3.90.1640.30">
    <property type="match status" value="1"/>
</dbReference>
<dbReference type="GO" id="GO:0004527">
    <property type="term" value="F:exonuclease activity"/>
    <property type="evidence" value="ECO:0007669"/>
    <property type="project" value="UniProtKB-KW"/>
</dbReference>
<dbReference type="AlphaFoldDB" id="U1GSB1"/>
<protein>
    <recommendedName>
        <fullName evidence="2">DDH domain-containing protein</fullName>
    </recommendedName>
</protein>
<gene>
    <name evidence="3" type="ORF">EPUS_00055</name>
</gene>
<keyword evidence="4" id="KW-1185">Reference proteome</keyword>
<feature type="compositionally biased region" description="Low complexity" evidence="1">
    <location>
        <begin position="269"/>
        <end position="279"/>
    </location>
</feature>
<organism evidence="3 4">
    <name type="scientific">Endocarpon pusillum (strain Z07020 / HMAS-L-300199)</name>
    <name type="common">Lichen-forming fungus</name>
    <dbReference type="NCBI Taxonomy" id="1263415"/>
    <lineage>
        <taxon>Eukaryota</taxon>
        <taxon>Fungi</taxon>
        <taxon>Dikarya</taxon>
        <taxon>Ascomycota</taxon>
        <taxon>Pezizomycotina</taxon>
        <taxon>Eurotiomycetes</taxon>
        <taxon>Chaetothyriomycetidae</taxon>
        <taxon>Verrucariales</taxon>
        <taxon>Verrucariaceae</taxon>
        <taxon>Endocarpon</taxon>
    </lineage>
</organism>
<dbReference type="GeneID" id="19235120"/>
<dbReference type="HOGENOM" id="CLU_084520_0_0_1"/>
<dbReference type="InterPro" id="IPR001667">
    <property type="entry name" value="DDH_dom"/>
</dbReference>
<evidence type="ECO:0000313" key="4">
    <source>
        <dbReference type="Proteomes" id="UP000019373"/>
    </source>
</evidence>
<evidence type="ECO:0000256" key="1">
    <source>
        <dbReference type="SAM" id="MobiDB-lite"/>
    </source>
</evidence>
<feature type="region of interest" description="Disordered" evidence="1">
    <location>
        <begin position="228"/>
        <end position="287"/>
    </location>
</feature>
<dbReference type="PANTHER" id="PTHR30255:SF2">
    <property type="entry name" value="SINGLE-STRANDED-DNA-SPECIFIC EXONUCLEASE RECJ"/>
    <property type="match status" value="1"/>
</dbReference>
<dbReference type="EMBL" id="KE720815">
    <property type="protein sequence ID" value="ERF75263.1"/>
    <property type="molecule type" value="Genomic_DNA"/>
</dbReference>
<dbReference type="Pfam" id="PF01368">
    <property type="entry name" value="DHH"/>
    <property type="match status" value="1"/>
</dbReference>
<dbReference type="OrthoDB" id="284473at2759"/>
<name>U1GSB1_ENDPU</name>
<dbReference type="PANTHER" id="PTHR30255">
    <property type="entry name" value="SINGLE-STRANDED-DNA-SPECIFIC EXONUCLEASE RECJ"/>
    <property type="match status" value="1"/>
</dbReference>
<dbReference type="Proteomes" id="UP000019373">
    <property type="component" value="Unassembled WGS sequence"/>
</dbReference>
<evidence type="ECO:0000259" key="2">
    <source>
        <dbReference type="Pfam" id="PF01368"/>
    </source>
</evidence>
<dbReference type="eggNOG" id="ENOG502QQ02">
    <property type="taxonomic scope" value="Eukaryota"/>
</dbReference>
<dbReference type="RefSeq" id="XP_007787275.1">
    <property type="nucleotide sequence ID" value="XM_007789085.1"/>
</dbReference>
<accession>U1GSB1</accession>
<dbReference type="InterPro" id="IPR038763">
    <property type="entry name" value="DHH_sf"/>
</dbReference>
<feature type="compositionally biased region" description="Basic and acidic residues" evidence="1">
    <location>
        <begin position="228"/>
        <end position="241"/>
    </location>
</feature>
<evidence type="ECO:0000313" key="3">
    <source>
        <dbReference type="EMBL" id="ERF75263.1"/>
    </source>
</evidence>
<dbReference type="SUPFAM" id="SSF64182">
    <property type="entry name" value="DHH phosphoesterases"/>
    <property type="match status" value="1"/>
</dbReference>
<sequence length="287" mass="31119">MKEKKLKPRLHVPDYCEVETVKDEGGKTIWPAPADAMERARAFIRACAQSGKPTLLVPDKDADGLSSGVILHRTLTALGLPTDLISTHIVTKGSSIHDSTERDLMSTTYNPSYIIVLDQGSRAAPRVIDNSSTKSLILDHHLSDSFPEDALVVSACHYPPVATTSLLTYLTCLPLHPSPTTFTESCAYLACIGTHGDLGNTLKWLPPFPDLTPTLKQHTKKAINEARLDRAPSLHLPERPSHPPSPSYQREPKSTPKSNATRTAPRNSPPTAASPCCASTPPPKFTP</sequence>